<name>A0ABM1YTG7_AEDAL</name>
<reference evidence="2" key="2">
    <citation type="submission" date="2025-05" db="UniProtKB">
        <authorList>
            <consortium name="EnsemblMetazoa"/>
        </authorList>
    </citation>
    <scope>IDENTIFICATION</scope>
    <source>
        <strain evidence="2">Foshan</strain>
    </source>
</reference>
<dbReference type="PANTHER" id="PTHR20958:SF10">
    <property type="entry name" value="GH05617P-RELATED"/>
    <property type="match status" value="1"/>
</dbReference>
<dbReference type="RefSeq" id="XP_029726916.2">
    <property type="nucleotide sequence ID" value="XM_029871056.2"/>
</dbReference>
<evidence type="ECO:0000313" key="3">
    <source>
        <dbReference type="Proteomes" id="UP000069940"/>
    </source>
</evidence>
<accession>A0ABM1YTG7</accession>
<dbReference type="PROSITE" id="PS51186">
    <property type="entry name" value="GNAT"/>
    <property type="match status" value="1"/>
</dbReference>
<dbReference type="SUPFAM" id="SSF55729">
    <property type="entry name" value="Acyl-CoA N-acyltransferases (Nat)"/>
    <property type="match status" value="1"/>
</dbReference>
<dbReference type="PANTHER" id="PTHR20958">
    <property type="entry name" value="GLYCINE N-ACYLTRANSFERASE-LIKE PROTEIN"/>
    <property type="match status" value="1"/>
</dbReference>
<dbReference type="InterPro" id="IPR013653">
    <property type="entry name" value="GCN5-like_dom"/>
</dbReference>
<protein>
    <recommendedName>
        <fullName evidence="1">N-acetyltransferase domain-containing protein</fullName>
    </recommendedName>
</protein>
<dbReference type="InterPro" id="IPR016181">
    <property type="entry name" value="Acyl_CoA_acyltransferase"/>
</dbReference>
<dbReference type="Gene3D" id="3.40.630.30">
    <property type="match status" value="2"/>
</dbReference>
<dbReference type="GeneID" id="109421194"/>
<organism evidence="2 3">
    <name type="scientific">Aedes albopictus</name>
    <name type="common">Asian tiger mosquito</name>
    <name type="synonym">Stegomyia albopicta</name>
    <dbReference type="NCBI Taxonomy" id="7160"/>
    <lineage>
        <taxon>Eukaryota</taxon>
        <taxon>Metazoa</taxon>
        <taxon>Ecdysozoa</taxon>
        <taxon>Arthropoda</taxon>
        <taxon>Hexapoda</taxon>
        <taxon>Insecta</taxon>
        <taxon>Pterygota</taxon>
        <taxon>Neoptera</taxon>
        <taxon>Endopterygota</taxon>
        <taxon>Diptera</taxon>
        <taxon>Nematocera</taxon>
        <taxon>Culicoidea</taxon>
        <taxon>Culicidae</taxon>
        <taxon>Culicinae</taxon>
        <taxon>Aedini</taxon>
        <taxon>Aedes</taxon>
        <taxon>Stegomyia</taxon>
    </lineage>
</organism>
<dbReference type="InterPro" id="IPR000182">
    <property type="entry name" value="GNAT_dom"/>
</dbReference>
<dbReference type="InterPro" id="IPR053225">
    <property type="entry name" value="Acyl-CoA_N-acyltransferase"/>
</dbReference>
<keyword evidence="3" id="KW-1185">Reference proteome</keyword>
<proteinExistence type="predicted"/>
<sequence>MNSPKSLFICRYISMISSIQTFVSRKMSLGKLIPIPCAEWPLLRDLFRHGWPENEVPFNAVQNYIDWIGIDPNIRHLQVLGLGDSWRGNGTFIVLDRDELYFYSLDTSNESLEHALKFIDWNYSYRIYAILDRHQEALGRVLNRLNVRYSFLEDTTHQYRLLKEDVTGEEEVRPPTGFRIGNLAVHHAKYINARWACRGGGTEYAIARCIAWNTSVGLFNEHGELAAWCLLSNLGMICVLQTEECYRRKGFGELVLRAMVAKLVRRGMNASASVAVENFASRKLFQKIGFKKAQTLYYTQYKVDRPMK</sequence>
<dbReference type="Proteomes" id="UP000069940">
    <property type="component" value="Unassembled WGS sequence"/>
</dbReference>
<feature type="domain" description="N-acetyltransferase" evidence="1">
    <location>
        <begin position="170"/>
        <end position="308"/>
    </location>
</feature>
<evidence type="ECO:0000313" key="2">
    <source>
        <dbReference type="EnsemblMetazoa" id="AALFPA23_012006.P17122"/>
    </source>
</evidence>
<dbReference type="EnsemblMetazoa" id="AALFPA23_012006.R17122">
    <property type="protein sequence ID" value="AALFPA23_012006.P17122"/>
    <property type="gene ID" value="AALFPA23_012006"/>
</dbReference>
<dbReference type="Pfam" id="PF08445">
    <property type="entry name" value="FR47"/>
    <property type="match status" value="1"/>
</dbReference>
<evidence type="ECO:0000259" key="1">
    <source>
        <dbReference type="PROSITE" id="PS51186"/>
    </source>
</evidence>
<reference evidence="3" key="1">
    <citation type="journal article" date="2015" name="Proc. Natl. Acad. Sci. U.S.A.">
        <title>Genome sequence of the Asian Tiger mosquito, Aedes albopictus, reveals insights into its biology, genetics, and evolution.</title>
        <authorList>
            <person name="Chen X.G."/>
            <person name="Jiang X."/>
            <person name="Gu J."/>
            <person name="Xu M."/>
            <person name="Wu Y."/>
            <person name="Deng Y."/>
            <person name="Zhang C."/>
            <person name="Bonizzoni M."/>
            <person name="Dermauw W."/>
            <person name="Vontas J."/>
            <person name="Armbruster P."/>
            <person name="Huang X."/>
            <person name="Yang Y."/>
            <person name="Zhang H."/>
            <person name="He W."/>
            <person name="Peng H."/>
            <person name="Liu Y."/>
            <person name="Wu K."/>
            <person name="Chen J."/>
            <person name="Lirakis M."/>
            <person name="Topalis P."/>
            <person name="Van Leeuwen T."/>
            <person name="Hall A.B."/>
            <person name="Jiang X."/>
            <person name="Thorpe C."/>
            <person name="Mueller R.L."/>
            <person name="Sun C."/>
            <person name="Waterhouse R.M."/>
            <person name="Yan G."/>
            <person name="Tu Z.J."/>
            <person name="Fang X."/>
            <person name="James A.A."/>
        </authorList>
    </citation>
    <scope>NUCLEOTIDE SEQUENCE [LARGE SCALE GENOMIC DNA]</scope>
    <source>
        <strain evidence="3">Foshan</strain>
    </source>
</reference>